<evidence type="ECO:0000313" key="2">
    <source>
        <dbReference type="EMBL" id="EKE43137.1"/>
    </source>
</evidence>
<sequence length="447" mass="48891">MTIPQIAGPVEHDRPLAGGRGAGRQHRIAPRGQIVAQPRPVEPARHVAARKRHVHVRFVMRHQPRRHRRQKITDAHIHNRHRRAVVVRRGLVLPDPDPPLGQVVLAVAVRSDDEIDGLSRLDMQARQIEFIAVRDHPAPDLLAVDADGDVDAVLAGILNVPPCLDREIHGFGSGKALHHGTAGLGIAAIGKLGRPQVVLGRHDRLFRAFQIRPPDGAGPFLTRRHDHLRHLAVAAHVVPGPVSLEGHRPVGRVGHGEFEIAVARQTRVLQHHLVPQRDRMVGHQDHRRVVVDAHRAVDPVSARVIGGDASGQRDIARGAPKHHGGAAETIREGQRIGADIAGLPAVENRRHDLERVSARGQDALFVHQFHMRICLLLAQGIPGGGLDPGPGHGRDHAHQITRRLVRRGEVRAEFGRMDRLHPVAHRLPENIQVVAHMLGPGGVGMDG</sequence>
<name>K2H988_9RHOB</name>
<keyword evidence="3" id="KW-1185">Reference proteome</keyword>
<comment type="caution">
    <text evidence="2">The sequence shown here is derived from an EMBL/GenBank/DDBJ whole genome shotgun (WGS) entry which is preliminary data.</text>
</comment>
<protein>
    <submittedName>
        <fullName evidence="2">Uncharacterized protein</fullName>
    </submittedName>
</protein>
<evidence type="ECO:0000313" key="3">
    <source>
        <dbReference type="Proteomes" id="UP000006765"/>
    </source>
</evidence>
<gene>
    <name evidence="2" type="ORF">OCGS_2728</name>
</gene>
<dbReference type="AlphaFoldDB" id="K2H988"/>
<feature type="region of interest" description="Disordered" evidence="1">
    <location>
        <begin position="1"/>
        <end position="26"/>
    </location>
</feature>
<organism evidence="2 3">
    <name type="scientific">Oceaniovalibus guishaninsula JLT2003</name>
    <dbReference type="NCBI Taxonomy" id="1231392"/>
    <lineage>
        <taxon>Bacteria</taxon>
        <taxon>Pseudomonadati</taxon>
        <taxon>Pseudomonadota</taxon>
        <taxon>Alphaproteobacteria</taxon>
        <taxon>Rhodobacterales</taxon>
        <taxon>Roseobacteraceae</taxon>
        <taxon>Oceaniovalibus</taxon>
    </lineage>
</organism>
<dbReference type="STRING" id="1231392.OCGS_2728"/>
<dbReference type="RefSeq" id="WP_007427880.1">
    <property type="nucleotide sequence ID" value="NZ_AMGO01000068.1"/>
</dbReference>
<proteinExistence type="predicted"/>
<dbReference type="EMBL" id="AMGO01000068">
    <property type="protein sequence ID" value="EKE43137.1"/>
    <property type="molecule type" value="Genomic_DNA"/>
</dbReference>
<reference evidence="2 3" key="1">
    <citation type="journal article" date="2012" name="J. Bacteriol.">
        <title>Draft Genome Sequence of Oceaniovalibus guishaninsula JLT2003T.</title>
        <authorList>
            <person name="Tang K."/>
            <person name="Liu K."/>
            <person name="Jiao N."/>
        </authorList>
    </citation>
    <scope>NUCLEOTIDE SEQUENCE [LARGE SCALE GENOMIC DNA]</scope>
    <source>
        <strain evidence="2 3">JLT2003</strain>
    </source>
</reference>
<dbReference type="Proteomes" id="UP000006765">
    <property type="component" value="Unassembled WGS sequence"/>
</dbReference>
<evidence type="ECO:0000256" key="1">
    <source>
        <dbReference type="SAM" id="MobiDB-lite"/>
    </source>
</evidence>
<accession>K2H988</accession>